<dbReference type="AlphaFoldDB" id="A0A9N9XRZ1"/>
<dbReference type="InterPro" id="IPR017248">
    <property type="entry name" value="HAX-1"/>
</dbReference>
<keyword evidence="3" id="KW-1185">Reference proteome</keyword>
<organism evidence="2 3">
    <name type="scientific">Phyllotreta striolata</name>
    <name type="common">Striped flea beetle</name>
    <name type="synonym">Crioceris striolata</name>
    <dbReference type="NCBI Taxonomy" id="444603"/>
    <lineage>
        <taxon>Eukaryota</taxon>
        <taxon>Metazoa</taxon>
        <taxon>Ecdysozoa</taxon>
        <taxon>Arthropoda</taxon>
        <taxon>Hexapoda</taxon>
        <taxon>Insecta</taxon>
        <taxon>Pterygota</taxon>
        <taxon>Neoptera</taxon>
        <taxon>Endopterygota</taxon>
        <taxon>Coleoptera</taxon>
        <taxon>Polyphaga</taxon>
        <taxon>Cucujiformia</taxon>
        <taxon>Chrysomeloidea</taxon>
        <taxon>Chrysomelidae</taxon>
        <taxon>Galerucinae</taxon>
        <taxon>Alticini</taxon>
        <taxon>Phyllotreta</taxon>
    </lineage>
</organism>
<evidence type="ECO:0008006" key="4">
    <source>
        <dbReference type="Google" id="ProtNLM"/>
    </source>
</evidence>
<sequence>MDIFRKIFGLNRDDERSERQYRRNSERNDFLRDEEHPNDHFSRKGFDIFTDPLQMHQYFEQEMNNILKSFGFQEFGNFSQQFDSTNIPALEASPDDLRDQFLKPGYVKPESPSDMVDKDLDEKVKSGNFDSLLNDKSTNIVPYKPPFSGNRFFSHGTSESYKSIAKPDGSVETHRTKRDSHGNEETTVCHKIGDKEYCVIKQKDAQGNESTTEKYVNMSANEKDIFFKPNSTPMLPSNNPDSGIPWDKFFK</sequence>
<name>A0A9N9XRZ1_PHYSR</name>
<dbReference type="GO" id="GO:0043066">
    <property type="term" value="P:negative regulation of apoptotic process"/>
    <property type="evidence" value="ECO:0007669"/>
    <property type="project" value="InterPro"/>
</dbReference>
<evidence type="ECO:0000313" key="2">
    <source>
        <dbReference type="EMBL" id="CAG9862744.1"/>
    </source>
</evidence>
<evidence type="ECO:0000256" key="1">
    <source>
        <dbReference type="SAM" id="MobiDB-lite"/>
    </source>
</evidence>
<proteinExistence type="predicted"/>
<dbReference type="GO" id="GO:0005739">
    <property type="term" value="C:mitochondrion"/>
    <property type="evidence" value="ECO:0007669"/>
    <property type="project" value="TreeGrafter"/>
</dbReference>
<dbReference type="GO" id="GO:0016529">
    <property type="term" value="C:sarcoplasmic reticulum"/>
    <property type="evidence" value="ECO:0007669"/>
    <property type="project" value="TreeGrafter"/>
</dbReference>
<dbReference type="GO" id="GO:0015629">
    <property type="term" value="C:actin cytoskeleton"/>
    <property type="evidence" value="ECO:0007669"/>
    <property type="project" value="TreeGrafter"/>
</dbReference>
<dbReference type="GO" id="GO:0030833">
    <property type="term" value="P:regulation of actin filament polymerization"/>
    <property type="evidence" value="ECO:0007669"/>
    <property type="project" value="TreeGrafter"/>
</dbReference>
<accession>A0A9N9XRZ1</accession>
<reference evidence="2" key="1">
    <citation type="submission" date="2022-01" db="EMBL/GenBank/DDBJ databases">
        <authorList>
            <person name="King R."/>
        </authorList>
    </citation>
    <scope>NUCLEOTIDE SEQUENCE</scope>
</reference>
<evidence type="ECO:0000313" key="3">
    <source>
        <dbReference type="Proteomes" id="UP001153712"/>
    </source>
</evidence>
<feature type="region of interest" description="Disordered" evidence="1">
    <location>
        <begin position="227"/>
        <end position="251"/>
    </location>
</feature>
<dbReference type="PANTHER" id="PTHR14938:SF2">
    <property type="entry name" value="HCLS1-ASSOCIATED PROTEIN X-1"/>
    <property type="match status" value="1"/>
</dbReference>
<feature type="region of interest" description="Disordered" evidence="1">
    <location>
        <begin position="163"/>
        <end position="185"/>
    </location>
</feature>
<feature type="region of interest" description="Disordered" evidence="1">
    <location>
        <begin position="15"/>
        <end position="43"/>
    </location>
</feature>
<gene>
    <name evidence="2" type="ORF">PHYEVI_LOCUS9050</name>
</gene>
<dbReference type="OrthoDB" id="5562606at2759"/>
<dbReference type="GO" id="GO:0030136">
    <property type="term" value="C:clathrin-coated vesicle"/>
    <property type="evidence" value="ECO:0007669"/>
    <property type="project" value="TreeGrafter"/>
</dbReference>
<feature type="compositionally biased region" description="Basic and acidic residues" evidence="1">
    <location>
        <begin position="169"/>
        <end position="185"/>
    </location>
</feature>
<dbReference type="PANTHER" id="PTHR14938">
    <property type="entry name" value="HCLS1-ASSOCIATED PROTEIN X-1"/>
    <property type="match status" value="1"/>
</dbReference>
<dbReference type="GO" id="GO:0016324">
    <property type="term" value="C:apical plasma membrane"/>
    <property type="evidence" value="ECO:0007669"/>
    <property type="project" value="TreeGrafter"/>
</dbReference>
<protein>
    <recommendedName>
        <fullName evidence="4">HCLS1-associated protein X-1</fullName>
    </recommendedName>
</protein>
<dbReference type="Proteomes" id="UP001153712">
    <property type="component" value="Chromosome 6"/>
</dbReference>
<dbReference type="EMBL" id="OU900099">
    <property type="protein sequence ID" value="CAG9862744.1"/>
    <property type="molecule type" value="Genomic_DNA"/>
</dbReference>
<feature type="compositionally biased region" description="Polar residues" evidence="1">
    <location>
        <begin position="229"/>
        <end position="241"/>
    </location>
</feature>